<gene>
    <name evidence="1" type="ORF">C8D98_0856</name>
</gene>
<dbReference type="Proteomes" id="UP000294614">
    <property type="component" value="Unassembled WGS sequence"/>
</dbReference>
<protein>
    <recommendedName>
        <fullName evidence="3">DUF2971 family protein</fullName>
    </recommendedName>
</protein>
<keyword evidence="2" id="KW-1185">Reference proteome</keyword>
<evidence type="ECO:0000313" key="1">
    <source>
        <dbReference type="EMBL" id="TCK62332.1"/>
    </source>
</evidence>
<sequence>MTSEEVTELLWQHAASITHDKEKVKYNRLLYHYTDMVALLNIISTKKLWATNVKFLNDSHETQYGHKIVKQIITKLLENEKSEEIIKVLKLTQHLLTIDDGITNTYIVCFSEKGDLLSQWKGYANQGEGVSIGFDPSILLNDLSQKEWIFVNLKKVIYDRKLQEELVIEVIIKYLKLIKSALYLITKNEEKDTIIVHSSSYLFYCLKHISHTIKNPVFSEEKEWRIILSIFSHEPDKQDILFRVRNNMITPYIELDTSAKTLSQNEQMPIKEIIVGSLVNHNKLKYSISLLDKEKDRIPTRIIKSKIPLQK</sequence>
<proteinExistence type="predicted"/>
<evidence type="ECO:0000313" key="2">
    <source>
        <dbReference type="Proteomes" id="UP000294614"/>
    </source>
</evidence>
<comment type="caution">
    <text evidence="1">The sequence shown here is derived from an EMBL/GenBank/DDBJ whole genome shotgun (WGS) entry which is preliminary data.</text>
</comment>
<dbReference type="AlphaFoldDB" id="A0A4R1KCS8"/>
<reference evidence="1 2" key="1">
    <citation type="submission" date="2019-03" db="EMBL/GenBank/DDBJ databases">
        <title>Genomic Encyclopedia of Type Strains, Phase IV (KMG-IV): sequencing the most valuable type-strain genomes for metagenomic binning, comparative biology and taxonomic classification.</title>
        <authorList>
            <person name="Goeker M."/>
        </authorList>
    </citation>
    <scope>NUCLEOTIDE SEQUENCE [LARGE SCALE GENOMIC DNA]</scope>
    <source>
        <strain evidence="1 2">DSM 24984</strain>
    </source>
</reference>
<organism evidence="1 2">
    <name type="scientific">Seleniivibrio woodruffii</name>
    <dbReference type="NCBI Taxonomy" id="1078050"/>
    <lineage>
        <taxon>Bacteria</taxon>
        <taxon>Pseudomonadati</taxon>
        <taxon>Deferribacterota</taxon>
        <taxon>Deferribacteres</taxon>
        <taxon>Deferribacterales</taxon>
        <taxon>Geovibrionaceae</taxon>
        <taxon>Seleniivibrio</taxon>
    </lineage>
</organism>
<accession>A0A4R1KCS8</accession>
<name>A0A4R1KCS8_9BACT</name>
<dbReference type="RefSeq" id="WP_132872318.1">
    <property type="nucleotide sequence ID" value="NZ_SMGG01000003.1"/>
</dbReference>
<dbReference type="EMBL" id="SMGG01000003">
    <property type="protein sequence ID" value="TCK62332.1"/>
    <property type="molecule type" value="Genomic_DNA"/>
</dbReference>
<dbReference type="OrthoDB" id="3034312at2"/>
<dbReference type="InterPro" id="IPR021352">
    <property type="entry name" value="DUF2971"/>
</dbReference>
<evidence type="ECO:0008006" key="3">
    <source>
        <dbReference type="Google" id="ProtNLM"/>
    </source>
</evidence>
<dbReference type="Pfam" id="PF11185">
    <property type="entry name" value="DUF2971"/>
    <property type="match status" value="1"/>
</dbReference>